<dbReference type="InterPro" id="IPR041496">
    <property type="entry name" value="YitH/HolE_GNAT"/>
</dbReference>
<dbReference type="Gene3D" id="3.40.630.90">
    <property type="match status" value="1"/>
</dbReference>
<accession>A0A1G9J107</accession>
<dbReference type="Pfam" id="PF13673">
    <property type="entry name" value="Acetyltransf_10"/>
    <property type="match status" value="1"/>
</dbReference>
<keyword evidence="3" id="KW-1185">Reference proteome</keyword>
<dbReference type="PANTHER" id="PTHR47237:SF2">
    <property type="entry name" value="BLL4206 PROTEIN"/>
    <property type="match status" value="1"/>
</dbReference>
<evidence type="ECO:0000313" key="3">
    <source>
        <dbReference type="Proteomes" id="UP000199155"/>
    </source>
</evidence>
<proteinExistence type="predicted"/>
<dbReference type="GO" id="GO:0016747">
    <property type="term" value="F:acyltransferase activity, transferring groups other than amino-acyl groups"/>
    <property type="evidence" value="ECO:0007669"/>
    <property type="project" value="InterPro"/>
</dbReference>
<dbReference type="PROSITE" id="PS51186">
    <property type="entry name" value="GNAT"/>
    <property type="match status" value="1"/>
</dbReference>
<dbReference type="Proteomes" id="UP000199155">
    <property type="component" value="Unassembled WGS sequence"/>
</dbReference>
<dbReference type="Pfam" id="PF18014">
    <property type="entry name" value="Acetyltransf_18"/>
    <property type="match status" value="1"/>
</dbReference>
<name>A0A1G9J107_9ACTN</name>
<dbReference type="AlphaFoldDB" id="A0A1G9J107"/>
<evidence type="ECO:0000259" key="1">
    <source>
        <dbReference type="PROSITE" id="PS51186"/>
    </source>
</evidence>
<dbReference type="RefSeq" id="WP_093617712.1">
    <property type="nucleotide sequence ID" value="NZ_FNFF01000026.1"/>
</dbReference>
<dbReference type="STRING" id="417292.SAMN05421806_12643"/>
<protein>
    <submittedName>
        <fullName evidence="2">Acetyltransferase (GNAT) domain-containing protein</fullName>
    </submittedName>
</protein>
<dbReference type="InterPro" id="IPR000182">
    <property type="entry name" value="GNAT_dom"/>
</dbReference>
<dbReference type="InterPro" id="IPR052729">
    <property type="entry name" value="Acyl/Acetyltrans_Enzymes"/>
</dbReference>
<feature type="domain" description="N-acetyltransferase" evidence="1">
    <location>
        <begin position="12"/>
        <end position="157"/>
    </location>
</feature>
<dbReference type="InterPro" id="IPR016181">
    <property type="entry name" value="Acyl_CoA_acyltransferase"/>
</dbReference>
<organism evidence="2 3">
    <name type="scientific">Streptomyces indicus</name>
    <dbReference type="NCBI Taxonomy" id="417292"/>
    <lineage>
        <taxon>Bacteria</taxon>
        <taxon>Bacillati</taxon>
        <taxon>Actinomycetota</taxon>
        <taxon>Actinomycetes</taxon>
        <taxon>Kitasatosporales</taxon>
        <taxon>Streptomycetaceae</taxon>
        <taxon>Streptomyces</taxon>
    </lineage>
</organism>
<gene>
    <name evidence="2" type="ORF">SAMN05421806_12643</name>
</gene>
<sequence length="285" mass="31203">MPAPEPTDLSQLPIRRLASTELAAIQDLAYGRDWYYPDRTWQLLFGIGELHGVFDGHGRLLSVGALSRFGARLAAIGMVMTDPGHEGRGLSRRVMSRLIERAGDAQVTLYATTAGRPLYEKLGFTATGSSTMFTGRPVAVTPSGRSRPAVPADLPRLLELDARAMGVDRSPLLIRLFDYADRLRVIEEDGRLLAYGGAWRGSDKVVIGPLIAHRDQDALDLLDDIAASVRGTVRLEAHSERPHLAEWATAHKLGEQATITPMALRDQALPGERELWHVPFSVAVN</sequence>
<dbReference type="PANTHER" id="PTHR47237">
    <property type="entry name" value="SLL0310 PROTEIN"/>
    <property type="match status" value="1"/>
</dbReference>
<evidence type="ECO:0000313" key="2">
    <source>
        <dbReference type="EMBL" id="SDL30804.1"/>
    </source>
</evidence>
<dbReference type="SUPFAM" id="SSF55729">
    <property type="entry name" value="Acyl-CoA N-acyltransferases (Nat)"/>
    <property type="match status" value="1"/>
</dbReference>
<dbReference type="OrthoDB" id="510731at2"/>
<keyword evidence="2" id="KW-0808">Transferase</keyword>
<reference evidence="2 3" key="1">
    <citation type="submission" date="2016-10" db="EMBL/GenBank/DDBJ databases">
        <authorList>
            <person name="de Groot N.N."/>
        </authorList>
    </citation>
    <scope>NUCLEOTIDE SEQUENCE [LARGE SCALE GENOMIC DNA]</scope>
    <source>
        <strain evidence="2 3">CGMCC 4.5727</strain>
    </source>
</reference>
<dbReference type="Gene3D" id="3.40.630.30">
    <property type="match status" value="1"/>
</dbReference>
<dbReference type="EMBL" id="FNFF01000026">
    <property type="protein sequence ID" value="SDL30804.1"/>
    <property type="molecule type" value="Genomic_DNA"/>
</dbReference>